<evidence type="ECO:0000313" key="7">
    <source>
        <dbReference type="Proteomes" id="UP000824125"/>
    </source>
</evidence>
<dbReference type="Gene3D" id="2.115.10.20">
    <property type="entry name" value="Glycosyl hydrolase domain, family 43"/>
    <property type="match status" value="1"/>
</dbReference>
<reference evidence="6" key="2">
    <citation type="journal article" date="2021" name="PeerJ">
        <title>Extensive microbial diversity within the chicken gut microbiome revealed by metagenomics and culture.</title>
        <authorList>
            <person name="Gilroy R."/>
            <person name="Ravi A."/>
            <person name="Getino M."/>
            <person name="Pursley I."/>
            <person name="Horton D.L."/>
            <person name="Alikhan N.F."/>
            <person name="Baker D."/>
            <person name="Gharbi K."/>
            <person name="Hall N."/>
            <person name="Watson M."/>
            <person name="Adriaenssens E.M."/>
            <person name="Foster-Nyarko E."/>
            <person name="Jarju S."/>
            <person name="Secka A."/>
            <person name="Antonio M."/>
            <person name="Oren A."/>
            <person name="Chaudhuri R.R."/>
            <person name="La Ragione R."/>
            <person name="Hildebrand F."/>
            <person name="Pallen M.J."/>
        </authorList>
    </citation>
    <scope>NUCLEOTIDE SEQUENCE</scope>
    <source>
        <strain evidence="6">CHK176-6737</strain>
    </source>
</reference>
<evidence type="ECO:0000313" key="6">
    <source>
        <dbReference type="EMBL" id="HIU68740.1"/>
    </source>
</evidence>
<dbReference type="InterPro" id="IPR006710">
    <property type="entry name" value="Glyco_hydro_43"/>
</dbReference>
<dbReference type="SUPFAM" id="SSF75005">
    <property type="entry name" value="Arabinanase/levansucrase/invertase"/>
    <property type="match status" value="1"/>
</dbReference>
<keyword evidence="3 5" id="KW-0378">Hydrolase</keyword>
<dbReference type="CDD" id="cd08983">
    <property type="entry name" value="GH43_Bt3655-like"/>
    <property type="match status" value="1"/>
</dbReference>
<protein>
    <submittedName>
        <fullName evidence="6">Glycoside hydrolase family 43 protein</fullName>
    </submittedName>
</protein>
<dbReference type="EMBL" id="DVNM01000012">
    <property type="protein sequence ID" value="HIU68740.1"/>
    <property type="molecule type" value="Genomic_DNA"/>
</dbReference>
<proteinExistence type="inferred from homology"/>
<dbReference type="GO" id="GO:0004553">
    <property type="term" value="F:hydrolase activity, hydrolyzing O-glycosyl compounds"/>
    <property type="evidence" value="ECO:0007669"/>
    <property type="project" value="InterPro"/>
</dbReference>
<evidence type="ECO:0000256" key="1">
    <source>
        <dbReference type="ARBA" id="ARBA00004834"/>
    </source>
</evidence>
<evidence type="ECO:0000256" key="5">
    <source>
        <dbReference type="RuleBase" id="RU361187"/>
    </source>
</evidence>
<dbReference type="Pfam" id="PF04616">
    <property type="entry name" value="Glyco_hydro_43"/>
    <property type="match status" value="1"/>
</dbReference>
<organism evidence="6 7">
    <name type="scientific">Candidatus Scybalenecus merdavium</name>
    <dbReference type="NCBI Taxonomy" id="2840939"/>
    <lineage>
        <taxon>Bacteria</taxon>
        <taxon>Bacillati</taxon>
        <taxon>Bacillota</taxon>
        <taxon>Clostridia</taxon>
        <taxon>Eubacteriales</taxon>
        <taxon>Oscillospiraceae</taxon>
        <taxon>Oscillospiraceae incertae sedis</taxon>
        <taxon>Candidatus Scybalenecus</taxon>
    </lineage>
</organism>
<name>A0A9D1MU24_9FIRM</name>
<comment type="caution">
    <text evidence="6">The sequence shown here is derived from an EMBL/GenBank/DDBJ whole genome shotgun (WGS) entry which is preliminary data.</text>
</comment>
<comment type="pathway">
    <text evidence="1">Glycan metabolism; L-arabinan degradation.</text>
</comment>
<sequence>MYYMSYHTESTLGFHLAESPDLLHWTPVNGGAPLIPRARDGSYIVRDPFLLREAGGQFRVIFTNGWKTRSICTAVSGDLQHWSAPVYLGIMEHLPDTANCWAPECVFDDESGQYMLFWSSSFHKTNRLGIKNHRIWRCFTKDFQTFSQPELFFDPGFNCIDATLCKTESGWVMAFKDERGGNTELTRYKNIRLAFSTSLHAPFGGITKPVTGHLTEGPYIVQKNGQYYLFADCFMHGAYTCSTTEDFMHFQKVDVDFPAELRHCSILKADVPEKH</sequence>
<dbReference type="Proteomes" id="UP000824125">
    <property type="component" value="Unassembled WGS sequence"/>
</dbReference>
<evidence type="ECO:0000256" key="2">
    <source>
        <dbReference type="ARBA" id="ARBA00009865"/>
    </source>
</evidence>
<reference evidence="6" key="1">
    <citation type="submission" date="2020-10" db="EMBL/GenBank/DDBJ databases">
        <authorList>
            <person name="Gilroy R."/>
        </authorList>
    </citation>
    <scope>NUCLEOTIDE SEQUENCE</scope>
    <source>
        <strain evidence="6">CHK176-6737</strain>
    </source>
</reference>
<dbReference type="PANTHER" id="PTHR43301:SF3">
    <property type="entry name" value="ARABINAN ENDO-1,5-ALPHA-L-ARABINOSIDASE A-RELATED"/>
    <property type="match status" value="1"/>
</dbReference>
<comment type="similarity">
    <text evidence="2 5">Belongs to the glycosyl hydrolase 43 family.</text>
</comment>
<dbReference type="PANTHER" id="PTHR43301">
    <property type="entry name" value="ARABINAN ENDO-1,5-ALPHA-L-ARABINOSIDASE"/>
    <property type="match status" value="1"/>
</dbReference>
<keyword evidence="4 5" id="KW-0326">Glycosidase</keyword>
<dbReference type="InterPro" id="IPR050727">
    <property type="entry name" value="GH43_arabinanases"/>
</dbReference>
<gene>
    <name evidence="6" type="ORF">IAD23_02130</name>
</gene>
<evidence type="ECO:0000256" key="4">
    <source>
        <dbReference type="ARBA" id="ARBA00023295"/>
    </source>
</evidence>
<evidence type="ECO:0000256" key="3">
    <source>
        <dbReference type="ARBA" id="ARBA00022801"/>
    </source>
</evidence>
<dbReference type="GO" id="GO:0005975">
    <property type="term" value="P:carbohydrate metabolic process"/>
    <property type="evidence" value="ECO:0007669"/>
    <property type="project" value="InterPro"/>
</dbReference>
<accession>A0A9D1MU24</accession>
<dbReference type="InterPro" id="IPR023296">
    <property type="entry name" value="Glyco_hydro_beta-prop_sf"/>
</dbReference>
<dbReference type="AlphaFoldDB" id="A0A9D1MU24"/>